<name>A0ABX2D6W8_9CYAN</name>
<accession>A0ABX2D6W8</accession>
<proteinExistence type="predicted"/>
<dbReference type="Proteomes" id="UP000702425">
    <property type="component" value="Unassembled WGS sequence"/>
</dbReference>
<keyword evidence="1" id="KW-0472">Membrane</keyword>
<gene>
    <name evidence="2" type="ORF">E5S67_05425</name>
</gene>
<sequence>MVNVTTVPSESLPPSPLIWTTLLGAIATLLLSADGSLLGVGCASKMAVVTVALDSEPLLLLGSGSKVVDRLWEVLLMVPVAGTTTVTSRLVLLPLAKLGIVGKVTTPVTGS</sequence>
<keyword evidence="1" id="KW-1133">Transmembrane helix</keyword>
<organism evidence="2 3">
    <name type="scientific">Microcoleus asticus IPMA8</name>
    <dbReference type="NCBI Taxonomy" id="2563858"/>
    <lineage>
        <taxon>Bacteria</taxon>
        <taxon>Bacillati</taxon>
        <taxon>Cyanobacteriota</taxon>
        <taxon>Cyanophyceae</taxon>
        <taxon>Oscillatoriophycideae</taxon>
        <taxon>Oscillatoriales</taxon>
        <taxon>Microcoleaceae</taxon>
        <taxon>Microcoleus</taxon>
        <taxon>Microcoleus asticus</taxon>
    </lineage>
</organism>
<dbReference type="EMBL" id="SRRZ01000142">
    <property type="protein sequence ID" value="NQE37650.1"/>
    <property type="molecule type" value="Genomic_DNA"/>
</dbReference>
<evidence type="ECO:0000313" key="2">
    <source>
        <dbReference type="EMBL" id="NQE37650.1"/>
    </source>
</evidence>
<evidence type="ECO:0000313" key="3">
    <source>
        <dbReference type="Proteomes" id="UP000702425"/>
    </source>
</evidence>
<protein>
    <submittedName>
        <fullName evidence="2">Uncharacterized protein</fullName>
    </submittedName>
</protein>
<evidence type="ECO:0000256" key="1">
    <source>
        <dbReference type="SAM" id="Phobius"/>
    </source>
</evidence>
<keyword evidence="1" id="KW-0812">Transmembrane</keyword>
<reference evidence="2 3" key="1">
    <citation type="journal article" date="2020" name="Sci. Rep.">
        <title>A novel cyanobacterial geosmin producer, revising GeoA distribution and dispersion patterns in Bacteria.</title>
        <authorList>
            <person name="Churro C."/>
            <person name="Semedo-Aguiar A.P."/>
            <person name="Silva A.D."/>
            <person name="Pereira-Leal J.B."/>
            <person name="Leite R.B."/>
        </authorList>
    </citation>
    <scope>NUCLEOTIDE SEQUENCE [LARGE SCALE GENOMIC DNA]</scope>
    <source>
        <strain evidence="2 3">IPMA8</strain>
    </source>
</reference>
<comment type="caution">
    <text evidence="2">The sequence shown here is derived from an EMBL/GenBank/DDBJ whole genome shotgun (WGS) entry which is preliminary data.</text>
</comment>
<keyword evidence="3" id="KW-1185">Reference proteome</keyword>
<feature type="transmembrane region" description="Helical" evidence="1">
    <location>
        <begin position="17"/>
        <end position="40"/>
    </location>
</feature>